<dbReference type="SUPFAM" id="SSF54001">
    <property type="entry name" value="Cysteine proteinases"/>
    <property type="match status" value="1"/>
</dbReference>
<evidence type="ECO:0000259" key="1">
    <source>
        <dbReference type="Pfam" id="PF00443"/>
    </source>
</evidence>
<dbReference type="EMBL" id="LK023316">
    <property type="protein sequence ID" value="CDS05407.1"/>
    <property type="molecule type" value="Genomic_DNA"/>
</dbReference>
<dbReference type="GO" id="GO:0004843">
    <property type="term" value="F:cysteine-type deubiquitinase activity"/>
    <property type="evidence" value="ECO:0007669"/>
    <property type="project" value="InterPro"/>
</dbReference>
<evidence type="ECO:0000313" key="2">
    <source>
        <dbReference type="EMBL" id="CDS05407.1"/>
    </source>
</evidence>
<dbReference type="AlphaFoldDB" id="A0A077WFJ7"/>
<dbReference type="PANTHER" id="PTHR39597">
    <property type="entry name" value="UBA DOMAIN-CONTAINING PROTEIN RUP1"/>
    <property type="match status" value="1"/>
</dbReference>
<dbReference type="GO" id="GO:0005829">
    <property type="term" value="C:cytosol"/>
    <property type="evidence" value="ECO:0007669"/>
    <property type="project" value="TreeGrafter"/>
</dbReference>
<feature type="domain" description="Peptidase C19 ubiquitin carboxyl-terminal hydrolase" evidence="1">
    <location>
        <begin position="41"/>
        <end position="473"/>
    </location>
</feature>
<dbReference type="Pfam" id="PF00443">
    <property type="entry name" value="UCH"/>
    <property type="match status" value="1"/>
</dbReference>
<dbReference type="Gene3D" id="3.90.70.10">
    <property type="entry name" value="Cysteine proteinases"/>
    <property type="match status" value="1"/>
</dbReference>
<accession>A0A077WFJ7</accession>
<dbReference type="OrthoDB" id="2246384at2759"/>
<protein>
    <recommendedName>
        <fullName evidence="1">Peptidase C19 ubiquitin carboxyl-terminal hydrolase domain-containing protein</fullName>
    </recommendedName>
</protein>
<dbReference type="GO" id="GO:0016579">
    <property type="term" value="P:protein deubiquitination"/>
    <property type="evidence" value="ECO:0007669"/>
    <property type="project" value="InterPro"/>
</dbReference>
<dbReference type="PANTHER" id="PTHR39597:SF1">
    <property type="entry name" value="UBA DOMAIN-CONTAINING PROTEIN RUP1"/>
    <property type="match status" value="1"/>
</dbReference>
<sequence length="864" mass="98409">MKKTPPDSSTTPWTDPFDPSKRMASSDLCIGLAPVRYGLPYLPAFVQVLFHIPVIHQAVLSFQPTSYDWGSPRYYWCGESDQIPSYPDITSQSSATPPPSLLIDIGDDDDPSNPTSVNDIHQNNNLPKSSLAFCELQRLFGFLSFSNRGYGSVKQLMHALEQENIACLTQSMDMDVDDFLERMLLYLVRMDDHRANTSKPSMTLRSLFQSTMLDVLGDVMKNNGTYHLTLEVDENMSTFHTGFACLGCRQGLLDHMEADTQELDNAQQDPFLTFDKLPRILIATIQHKASTSSSSRYRLDKIIYLDRYLTGNKNELMKRCAQARQWRQEIQEAEKAIEKIANISIHGSMEAQVYDRCDVLGMASSYLREKRPNHASIEALGKLHDVIKSDISKQTTDIKKTVPNLRRNIANVLEDNKFKMKPYGLQSVVYREKGDDHERYWSHIWVCKEKDNGQWYRFSEGNVSKVTEDKVLAEERLPFAVIYMDCSVPRLSQSEAEESIPSSLKDFILMDNEDFKEEIRAYAALNKDTNQHYDSQISQDEDIDDASSVLSMPTAPPSPQPSIRDSAAMGKIMNSISILMTAGAEFCAYDPRICKGFEYFLATLQSSEALETLLTLYTRDIDGISILHEQESRYDPDLSVLWEQYSVFTRLVHAMTEALACFVKRSYSDALNRLIQVKQKEENWKAQLQHGELSHIGDRFPMLQFLSFNTLVTRYGKSCLKIMDDMAFNMISEPIYRGQGLLDAIDIAYKAQLVIGMDRIEKDKTFIRMRQRWIEFSLSSSSVRACFGPQQNELLDTLVSAYLEVDSPISAPSLQAYSTFTAPDSSKQPLAERYHDLLIEAASHLRQLKKNWVEAEKSPLVHVM</sequence>
<name>A0A077WFJ7_9FUNG</name>
<dbReference type="InterPro" id="IPR055335">
    <property type="entry name" value="Ucp6/RUP1"/>
</dbReference>
<organism evidence="2">
    <name type="scientific">Lichtheimia ramosa</name>
    <dbReference type="NCBI Taxonomy" id="688394"/>
    <lineage>
        <taxon>Eukaryota</taxon>
        <taxon>Fungi</taxon>
        <taxon>Fungi incertae sedis</taxon>
        <taxon>Mucoromycota</taxon>
        <taxon>Mucoromycotina</taxon>
        <taxon>Mucoromycetes</taxon>
        <taxon>Mucorales</taxon>
        <taxon>Lichtheimiaceae</taxon>
        <taxon>Lichtheimia</taxon>
    </lineage>
</organism>
<dbReference type="GO" id="GO:0005634">
    <property type="term" value="C:nucleus"/>
    <property type="evidence" value="ECO:0007669"/>
    <property type="project" value="TreeGrafter"/>
</dbReference>
<dbReference type="InterPro" id="IPR001394">
    <property type="entry name" value="Peptidase_C19_UCH"/>
</dbReference>
<proteinExistence type="predicted"/>
<dbReference type="InterPro" id="IPR038765">
    <property type="entry name" value="Papain-like_cys_pep_sf"/>
</dbReference>
<gene>
    <name evidence="2" type="ORF">LRAMOSA07935</name>
</gene>
<reference evidence="2" key="1">
    <citation type="journal article" date="2014" name="Genome Announc.">
        <title>De novo whole-genome sequence and genome annotation of Lichtheimia ramosa.</title>
        <authorList>
            <person name="Linde J."/>
            <person name="Schwartze V."/>
            <person name="Binder U."/>
            <person name="Lass-Florl C."/>
            <person name="Voigt K."/>
            <person name="Horn F."/>
        </authorList>
    </citation>
    <scope>NUCLEOTIDE SEQUENCE</scope>
    <source>
        <strain evidence="2">JMRC FSU:6197</strain>
    </source>
</reference>